<dbReference type="Gene3D" id="3.40.109.10">
    <property type="entry name" value="NADH Oxidase"/>
    <property type="match status" value="2"/>
</dbReference>
<keyword evidence="2" id="KW-1185">Reference proteome</keyword>
<organism evidence="1 2">
    <name type="scientific">Streptomyces salinarius</name>
    <dbReference type="NCBI Taxonomy" id="2762598"/>
    <lineage>
        <taxon>Bacteria</taxon>
        <taxon>Bacillati</taxon>
        <taxon>Actinomycetota</taxon>
        <taxon>Actinomycetes</taxon>
        <taxon>Kitasatosporales</taxon>
        <taxon>Streptomycetaceae</taxon>
        <taxon>Streptomyces</taxon>
    </lineage>
</organism>
<evidence type="ECO:0000313" key="2">
    <source>
        <dbReference type="Proteomes" id="UP001614264"/>
    </source>
</evidence>
<dbReference type="InterPro" id="IPR000415">
    <property type="entry name" value="Nitroreductase-like"/>
</dbReference>
<name>A0ABW8BLB7_9ACTN</name>
<protein>
    <submittedName>
        <fullName evidence="1">RedV protein</fullName>
    </submittedName>
</protein>
<sequence>MTTRSTDHAAAPVSTFAQALQAAAATAALSPSSHNCQPWGLARATTAAARRAAADLTGRDADEYLVLALDRERELTALAAHAVEMEVSCGIYWRILLRALAAQGWTAAAVRTLDGDGGSGSGDGTVSVNASGSGALAGAGWPAAWTPLCVVALRPGTPSEERLDDLRETALARRTHRGPYRPVPVSAELLRDLAQTGSPEGEKDAVRLRHLTERRDLRAFAAFVARHAGLDFGHRAAWRETHSFLRRDLADAAARGDGFTLEQLFGPLSRPRRAAMRRALAPATMHLLGKVGYHRVLAAGLADIVRRTPTVVTMGFAERTPARADLLRGGARLADYWWRATRHGLSLHPVSIVVQHEDLRVRLERELSLPGGRTFFVSRVGVAGRPAPHSHRRDEAAGHVEI</sequence>
<dbReference type="RefSeq" id="WP_165288905.1">
    <property type="nucleotide sequence ID" value="NZ_JBITPR010000064.1"/>
</dbReference>
<reference evidence="1 2" key="1">
    <citation type="submission" date="2024-07" db="EMBL/GenBank/DDBJ databases">
        <title>Whole genome sequencing of Prodigiosin pigment-producing Streptomyces salinarius isolated from rhizosphere soil of Arachis hypogaea.</title>
        <authorList>
            <person name="Vidhya A."/>
            <person name="Ramya S."/>
        </authorList>
    </citation>
    <scope>NUCLEOTIDE SEQUENCE [LARGE SCALE GENOMIC DNA]</scope>
    <source>
        <strain evidence="1 2">VRMG2420</strain>
    </source>
</reference>
<evidence type="ECO:0000313" key="1">
    <source>
        <dbReference type="EMBL" id="MFI7875795.1"/>
    </source>
</evidence>
<comment type="caution">
    <text evidence="1">The sequence shown here is derived from an EMBL/GenBank/DDBJ whole genome shotgun (WGS) entry which is preliminary data.</text>
</comment>
<dbReference type="SUPFAM" id="SSF55469">
    <property type="entry name" value="FMN-dependent nitroreductase-like"/>
    <property type="match status" value="1"/>
</dbReference>
<proteinExistence type="predicted"/>
<gene>
    <name evidence="1" type="ORF">AB4829_35045</name>
</gene>
<accession>A0ABW8BLB7</accession>
<dbReference type="Proteomes" id="UP001614264">
    <property type="component" value="Unassembled WGS sequence"/>
</dbReference>
<dbReference type="EMBL" id="JBITPR010000064">
    <property type="protein sequence ID" value="MFI7875795.1"/>
    <property type="molecule type" value="Genomic_DNA"/>
</dbReference>